<dbReference type="Proteomes" id="UP000613580">
    <property type="component" value="Unassembled WGS sequence"/>
</dbReference>
<dbReference type="AlphaFoldDB" id="A0A8H6SW57"/>
<dbReference type="OrthoDB" id="3232239at2759"/>
<keyword evidence="2" id="KW-1185">Reference proteome</keyword>
<accession>A0A8H6SW57</accession>
<gene>
    <name evidence="1" type="ORF">HMN09_00732400</name>
</gene>
<sequence length="396" mass="43292">MAANAPRRVTRGAVIAGRPAALSSIQGITTGDALPHINPIELNLDLMCLICFEVTDRKTLARLCRVSRAFRDAAQPVLHKTVDIASGVNSEPRTKRWLVAALRYPDLAARVRTLVIQIPDQPDDADAFGAAFRACINLRELHTLRIRPTPKRNANKATNTVMLKDCSLRLRTFVNSYFTFGPNLAEFLSGQPQLRVLVGPDAAPINKQLFTHLPNLVAVEADIGSLPDGRPLERIATALLENGISDIACLSVYSATLTTLTLTVDSSQKPAEVIRAVGAACPRLRHLLVTENHVPSPVTGRRSTPFRGLPIDDTTYLAAFGELQTLGLLTTTGPDRKEYVVPMARSAIEGCATLRRVIVSTKRRSCIARRADADGTITLEEQGQIYRFDKMSMLLE</sequence>
<dbReference type="EMBL" id="JACAZE010000009">
    <property type="protein sequence ID" value="KAF7305786.1"/>
    <property type="molecule type" value="Genomic_DNA"/>
</dbReference>
<evidence type="ECO:0000313" key="1">
    <source>
        <dbReference type="EMBL" id="KAF7305786.1"/>
    </source>
</evidence>
<evidence type="ECO:0000313" key="2">
    <source>
        <dbReference type="Proteomes" id="UP000613580"/>
    </source>
</evidence>
<proteinExistence type="predicted"/>
<organism evidence="1 2">
    <name type="scientific">Mycena chlorophos</name>
    <name type="common">Agaric fungus</name>
    <name type="synonym">Agaricus chlorophos</name>
    <dbReference type="NCBI Taxonomy" id="658473"/>
    <lineage>
        <taxon>Eukaryota</taxon>
        <taxon>Fungi</taxon>
        <taxon>Dikarya</taxon>
        <taxon>Basidiomycota</taxon>
        <taxon>Agaricomycotina</taxon>
        <taxon>Agaricomycetes</taxon>
        <taxon>Agaricomycetidae</taxon>
        <taxon>Agaricales</taxon>
        <taxon>Marasmiineae</taxon>
        <taxon>Mycenaceae</taxon>
        <taxon>Mycena</taxon>
    </lineage>
</organism>
<reference evidence="1" key="1">
    <citation type="submission" date="2020-05" db="EMBL/GenBank/DDBJ databases">
        <title>Mycena genomes resolve the evolution of fungal bioluminescence.</title>
        <authorList>
            <person name="Tsai I.J."/>
        </authorList>
    </citation>
    <scope>NUCLEOTIDE SEQUENCE</scope>
    <source>
        <strain evidence="1">110903Hualien_Pintung</strain>
    </source>
</reference>
<protein>
    <submittedName>
        <fullName evidence="1">Uncharacterized protein</fullName>
    </submittedName>
</protein>
<comment type="caution">
    <text evidence="1">The sequence shown here is derived from an EMBL/GenBank/DDBJ whole genome shotgun (WGS) entry which is preliminary data.</text>
</comment>
<name>A0A8H6SW57_MYCCL</name>